<evidence type="ECO:0000256" key="2">
    <source>
        <dbReference type="ARBA" id="ARBA00022722"/>
    </source>
</evidence>
<dbReference type="Pfam" id="PF02601">
    <property type="entry name" value="Exonuc_VII_L"/>
    <property type="match status" value="1"/>
</dbReference>
<evidence type="ECO:0000256" key="5">
    <source>
        <dbReference type="RuleBase" id="RU004355"/>
    </source>
</evidence>
<dbReference type="EMBL" id="CP028923">
    <property type="protein sequence ID" value="QCK15883.1"/>
    <property type="molecule type" value="Genomic_DNA"/>
</dbReference>
<feature type="domain" description="OB-fold nucleic acid binding" evidence="7">
    <location>
        <begin position="5"/>
        <end position="110"/>
    </location>
</feature>
<comment type="similarity">
    <text evidence="5">Belongs to the XseA family.</text>
</comment>
<evidence type="ECO:0000256" key="1">
    <source>
        <dbReference type="ARBA" id="ARBA00022490"/>
    </source>
</evidence>
<protein>
    <recommendedName>
        <fullName evidence="5">Exodeoxyribonuclease 7 large subunit</fullName>
        <ecNumber evidence="5">3.1.11.6</ecNumber>
    </recommendedName>
</protein>
<evidence type="ECO:0000259" key="7">
    <source>
        <dbReference type="Pfam" id="PF13742"/>
    </source>
</evidence>
<dbReference type="Pfam" id="PF13742">
    <property type="entry name" value="tRNA_anti_2"/>
    <property type="match status" value="1"/>
</dbReference>
<feature type="domain" description="Exonuclease VII large subunit C-terminal" evidence="6">
    <location>
        <begin position="136"/>
        <end position="348"/>
    </location>
</feature>
<dbReference type="GO" id="GO:0009318">
    <property type="term" value="C:exodeoxyribonuclease VII complex"/>
    <property type="evidence" value="ECO:0007669"/>
    <property type="project" value="UniProtKB-UniRule"/>
</dbReference>
<dbReference type="OrthoDB" id="9802795at2"/>
<dbReference type="RefSeq" id="WP_137091481.1">
    <property type="nucleotide sequence ID" value="NZ_CP028923.1"/>
</dbReference>
<dbReference type="InterPro" id="IPR020579">
    <property type="entry name" value="Exonuc_VII_lsu_C"/>
</dbReference>
<dbReference type="InterPro" id="IPR003753">
    <property type="entry name" value="Exonuc_VII_L"/>
</dbReference>
<dbReference type="GO" id="GO:0006308">
    <property type="term" value="P:DNA catabolic process"/>
    <property type="evidence" value="ECO:0007669"/>
    <property type="project" value="UniProtKB-UniRule"/>
</dbReference>
<evidence type="ECO:0000256" key="4">
    <source>
        <dbReference type="ARBA" id="ARBA00022839"/>
    </source>
</evidence>
<dbReference type="GO" id="GO:0008855">
    <property type="term" value="F:exodeoxyribonuclease VII activity"/>
    <property type="evidence" value="ECO:0007669"/>
    <property type="project" value="UniProtKB-UniRule"/>
</dbReference>
<keyword evidence="4 5" id="KW-0269">Exonuclease</keyword>
<comment type="catalytic activity">
    <reaction evidence="5">
        <text>Exonucleolytic cleavage in either 5'- to 3'- or 3'- to 5'-direction to yield nucleoside 5'-phosphates.</text>
        <dbReference type="EC" id="3.1.11.6"/>
    </reaction>
</comment>
<dbReference type="KEGG" id="fpf:DCC35_14585"/>
<dbReference type="Proteomes" id="UP000298616">
    <property type="component" value="Chromosome"/>
</dbReference>
<dbReference type="GO" id="GO:0005737">
    <property type="term" value="C:cytoplasm"/>
    <property type="evidence" value="ECO:0007669"/>
    <property type="project" value="UniProtKB-SubCell"/>
</dbReference>
<name>A0A4D7JLX8_9BACT</name>
<dbReference type="PANTHER" id="PTHR30008:SF0">
    <property type="entry name" value="EXODEOXYRIBONUCLEASE 7 LARGE SUBUNIT"/>
    <property type="match status" value="1"/>
</dbReference>
<gene>
    <name evidence="8" type="primary">xseA</name>
    <name evidence="8" type="ORF">DCC35_14585</name>
</gene>
<keyword evidence="3 5" id="KW-0378">Hydrolase</keyword>
<dbReference type="InterPro" id="IPR025824">
    <property type="entry name" value="OB-fold_nuc-bd_dom"/>
</dbReference>
<dbReference type="EC" id="3.1.11.6" evidence="5"/>
<accession>A0A4D7JLX8</accession>
<evidence type="ECO:0000313" key="8">
    <source>
        <dbReference type="EMBL" id="QCK15883.1"/>
    </source>
</evidence>
<evidence type="ECO:0000259" key="6">
    <source>
        <dbReference type="Pfam" id="PF02601"/>
    </source>
</evidence>
<dbReference type="PANTHER" id="PTHR30008">
    <property type="entry name" value="EXODEOXYRIBONUCLEASE 7 LARGE SUBUNIT"/>
    <property type="match status" value="1"/>
</dbReference>
<proteinExistence type="inferred from homology"/>
<comment type="subcellular location">
    <subcellularLocation>
        <location evidence="5">Cytoplasm</location>
    </subcellularLocation>
</comment>
<keyword evidence="9" id="KW-1185">Reference proteome</keyword>
<evidence type="ECO:0000313" key="9">
    <source>
        <dbReference type="Proteomes" id="UP000298616"/>
    </source>
</evidence>
<organism evidence="8 9">
    <name type="scientific">Mangrovivirga cuniculi</name>
    <dbReference type="NCBI Taxonomy" id="2715131"/>
    <lineage>
        <taxon>Bacteria</taxon>
        <taxon>Pseudomonadati</taxon>
        <taxon>Bacteroidota</taxon>
        <taxon>Cytophagia</taxon>
        <taxon>Cytophagales</taxon>
        <taxon>Mangrovivirgaceae</taxon>
        <taxon>Mangrovivirga</taxon>
    </lineage>
</organism>
<reference evidence="8 9" key="1">
    <citation type="submission" date="2018-04" db="EMBL/GenBank/DDBJ databases">
        <title>Complete genome uncultured novel isolate.</title>
        <authorList>
            <person name="Merlino G."/>
        </authorList>
    </citation>
    <scope>NUCLEOTIDE SEQUENCE [LARGE SCALE GENOMIC DNA]</scope>
    <source>
        <strain evidence="9">R1DC9</strain>
    </source>
</reference>
<evidence type="ECO:0000256" key="3">
    <source>
        <dbReference type="ARBA" id="ARBA00022801"/>
    </source>
</evidence>
<dbReference type="AlphaFoldDB" id="A0A4D7JLX8"/>
<sequence length="414" mass="47056">MENFSLLELNHKIKTILNDNLESSYWVVAEIAELRTNYKGHCYLELVDKDEDQVLAKNRATIWAYTFRGLNAWFLKITGSELAQGMKVLCKVKVTFHEVYGMSLNITDIDPKFTLGERAAKKQEILQQLEEDGVINMNKEIPLPVVPQKIAIVSSETAAGYQDFISQLHSNRFGYKFHTTLFNSVMQGNQAPESIITALHSIHASSKDFDLAVIIRGGGAQLDLECFDNYEVAMHTAQFPIPVLTGIGHERDETITDLVANTALKTPTAVAEFLISGIYSFEEKLFNAQNTLSDKSRVFIQSALEKLNFYTHNIQKASENLIKEHYYSLNDFRNKIEFNTRNIIKKESDFLNSSEKLLSSMNPKKVIERGYTYTEINGENLNKTNQIDKGSKIRTITKKFDILSTIDKIEKNAK</sequence>
<keyword evidence="1" id="KW-0963">Cytoplasm</keyword>
<dbReference type="GO" id="GO:0003676">
    <property type="term" value="F:nucleic acid binding"/>
    <property type="evidence" value="ECO:0007669"/>
    <property type="project" value="InterPro"/>
</dbReference>
<dbReference type="NCBIfam" id="TIGR00237">
    <property type="entry name" value="xseA"/>
    <property type="match status" value="1"/>
</dbReference>
<dbReference type="CDD" id="cd04489">
    <property type="entry name" value="ExoVII_LU_OBF"/>
    <property type="match status" value="1"/>
</dbReference>
<keyword evidence="2 5" id="KW-0540">Nuclease</keyword>